<evidence type="ECO:0000313" key="7">
    <source>
        <dbReference type="Proteomes" id="UP000030848"/>
    </source>
</evidence>
<protein>
    <submittedName>
        <fullName evidence="6">Iron ABC transporter substrate-binding protein</fullName>
    </submittedName>
</protein>
<dbReference type="GO" id="GO:0030288">
    <property type="term" value="C:outer membrane-bounded periplasmic space"/>
    <property type="evidence" value="ECO:0007669"/>
    <property type="project" value="TreeGrafter"/>
</dbReference>
<feature type="domain" description="Fe/B12 periplasmic-binding" evidence="5">
    <location>
        <begin position="42"/>
        <end position="302"/>
    </location>
</feature>
<comment type="caution">
    <text evidence="6">The sequence shown here is derived from an EMBL/GenBank/DDBJ whole genome shotgun (WGS) entry which is preliminary data.</text>
</comment>
<evidence type="ECO:0000256" key="1">
    <source>
        <dbReference type="ARBA" id="ARBA00004196"/>
    </source>
</evidence>
<dbReference type="GO" id="GO:1901678">
    <property type="term" value="P:iron coordination entity transport"/>
    <property type="evidence" value="ECO:0007669"/>
    <property type="project" value="UniProtKB-ARBA"/>
</dbReference>
<evidence type="ECO:0000256" key="4">
    <source>
        <dbReference type="ARBA" id="ARBA00022729"/>
    </source>
</evidence>
<dbReference type="Proteomes" id="UP000030848">
    <property type="component" value="Unassembled WGS sequence"/>
</dbReference>
<keyword evidence="4" id="KW-0732">Signal</keyword>
<dbReference type="PROSITE" id="PS50983">
    <property type="entry name" value="FE_B12_PBP"/>
    <property type="match status" value="1"/>
</dbReference>
<dbReference type="InterPro" id="IPR051313">
    <property type="entry name" value="Bact_iron-sidero_bind"/>
</dbReference>
<dbReference type="Gene3D" id="3.40.50.1980">
    <property type="entry name" value="Nitrogenase molybdenum iron protein domain"/>
    <property type="match status" value="2"/>
</dbReference>
<keyword evidence="3" id="KW-0813">Transport</keyword>
<dbReference type="EMBL" id="JRZE01000003">
    <property type="protein sequence ID" value="KHF44198.1"/>
    <property type="molecule type" value="Genomic_DNA"/>
</dbReference>
<dbReference type="CDD" id="cd01140">
    <property type="entry name" value="FatB"/>
    <property type="match status" value="1"/>
</dbReference>
<accession>A0A837DBB8</accession>
<dbReference type="SUPFAM" id="SSF53807">
    <property type="entry name" value="Helical backbone' metal receptor"/>
    <property type="match status" value="1"/>
</dbReference>
<name>A0A837DBB8_9PSEU</name>
<comment type="similarity">
    <text evidence="2">Belongs to the bacterial solute-binding protein 8 family.</text>
</comment>
<dbReference type="InterPro" id="IPR002491">
    <property type="entry name" value="ABC_transptr_periplasmic_BD"/>
</dbReference>
<dbReference type="PANTHER" id="PTHR30532:SF28">
    <property type="entry name" value="PETROBACTIN-BINDING PROTEIN YCLQ"/>
    <property type="match status" value="1"/>
</dbReference>
<evidence type="ECO:0000313" key="6">
    <source>
        <dbReference type="EMBL" id="KHF44198.1"/>
    </source>
</evidence>
<dbReference type="OMA" id="GLKEPDF"/>
<dbReference type="Pfam" id="PF01497">
    <property type="entry name" value="Peripla_BP_2"/>
    <property type="match status" value="1"/>
</dbReference>
<dbReference type="InterPro" id="IPR033870">
    <property type="entry name" value="FatB"/>
</dbReference>
<proteinExistence type="inferred from homology"/>
<dbReference type="PANTHER" id="PTHR30532">
    <property type="entry name" value="IRON III DICITRATE-BINDING PERIPLASMIC PROTEIN"/>
    <property type="match status" value="1"/>
</dbReference>
<evidence type="ECO:0000256" key="3">
    <source>
        <dbReference type="ARBA" id="ARBA00022448"/>
    </source>
</evidence>
<gene>
    <name evidence="6" type="ORF">MINT15_10800</name>
</gene>
<sequence length="302" mass="31494">MGLVGLVAACSGGSEANTANSEDAITVEHAQGSTSLEGTPERIVVFDLGVLQTLDTLGVEGVVGVPEVANMPEDLSEYASDDYTKVGSLKEPDYEQVNALEPDLIIVAARSAPAYGELSEIAPTIDMTVDTTNFLNSAIERIETLGELFGKEDEVRDRLDALTAKAEEVRDSGAADKTGLVILTTGGKISAYGPGSRFGIVYDDLGVQPAADDLSADTHGDAVSAEFIAETDPDLLFVIDRDSAIGESGESAKQILDNALVNGTTAAKEGGIVYLDPATWYLTSNGLPSLESMIETIGDSVA</sequence>
<comment type="subcellular location">
    <subcellularLocation>
        <location evidence="1">Cell envelope</location>
    </subcellularLocation>
</comment>
<organism evidence="6 7">
    <name type="scientific">Saccharomonospora viridis</name>
    <dbReference type="NCBI Taxonomy" id="1852"/>
    <lineage>
        <taxon>Bacteria</taxon>
        <taxon>Bacillati</taxon>
        <taxon>Actinomycetota</taxon>
        <taxon>Actinomycetes</taxon>
        <taxon>Pseudonocardiales</taxon>
        <taxon>Pseudonocardiaceae</taxon>
        <taxon>Saccharomonospora</taxon>
    </lineage>
</organism>
<reference evidence="6 7" key="1">
    <citation type="submission" date="2014-10" db="EMBL/GenBank/DDBJ databases">
        <title>Genome sequence of Micropolyspora internatus JCM3315.</title>
        <authorList>
            <person name="Shin S.-K."/>
            <person name="Yi H."/>
        </authorList>
    </citation>
    <scope>NUCLEOTIDE SEQUENCE [LARGE SCALE GENOMIC DNA]</scope>
    <source>
        <strain evidence="6 7">JCM 3315</strain>
    </source>
</reference>
<dbReference type="AlphaFoldDB" id="A0A837DBB8"/>
<evidence type="ECO:0000256" key="2">
    <source>
        <dbReference type="ARBA" id="ARBA00008814"/>
    </source>
</evidence>
<evidence type="ECO:0000259" key="5">
    <source>
        <dbReference type="PROSITE" id="PS50983"/>
    </source>
</evidence>